<accession>K0AWF3</accession>
<dbReference type="EMBL" id="CP003326">
    <property type="protein sequence ID" value="AFS78173.1"/>
    <property type="molecule type" value="Genomic_DNA"/>
</dbReference>
<dbReference type="Gene3D" id="3.20.20.210">
    <property type="match status" value="1"/>
</dbReference>
<evidence type="ECO:0000313" key="2">
    <source>
        <dbReference type="EMBL" id="AFS78173.1"/>
    </source>
</evidence>
<dbReference type="InterPro" id="IPR052024">
    <property type="entry name" value="Methanogen_methyltrans"/>
</dbReference>
<proteinExistence type="predicted"/>
<dbReference type="PANTHER" id="PTHR47099:SF1">
    <property type="entry name" value="METHYLCOBAMIDE:COM METHYLTRANSFERASE MTBA"/>
    <property type="match status" value="1"/>
</dbReference>
<dbReference type="STRING" id="1128398.Curi_c11600"/>
<keyword evidence="2" id="KW-0456">Lyase</keyword>
<protein>
    <submittedName>
        <fullName evidence="2">Uroporphyrinogen decarboxylase HemE</fullName>
        <ecNumber evidence="2">4.1.1.37</ecNumber>
    </submittedName>
</protein>
<feature type="domain" description="Uroporphyrinogen decarboxylase (URO-D)" evidence="1">
    <location>
        <begin position="24"/>
        <end position="248"/>
    </location>
</feature>
<name>K0AWF3_GOTA9</name>
<dbReference type="GO" id="GO:0004853">
    <property type="term" value="F:uroporphyrinogen decarboxylase activity"/>
    <property type="evidence" value="ECO:0007669"/>
    <property type="project" value="UniProtKB-EC"/>
</dbReference>
<evidence type="ECO:0000313" key="3">
    <source>
        <dbReference type="Proteomes" id="UP000006094"/>
    </source>
</evidence>
<evidence type="ECO:0000259" key="1">
    <source>
        <dbReference type="Pfam" id="PF01208"/>
    </source>
</evidence>
<dbReference type="GO" id="GO:0006779">
    <property type="term" value="P:porphyrin-containing compound biosynthetic process"/>
    <property type="evidence" value="ECO:0007669"/>
    <property type="project" value="InterPro"/>
</dbReference>
<dbReference type="eggNOG" id="COG0407">
    <property type="taxonomic scope" value="Bacteria"/>
</dbReference>
<gene>
    <name evidence="2" type="primary">hemE3</name>
    <name evidence="2" type="ordered locus">Curi_c11600</name>
</gene>
<dbReference type="InterPro" id="IPR038071">
    <property type="entry name" value="UROD/MetE-like_sf"/>
</dbReference>
<dbReference type="Pfam" id="PF01208">
    <property type="entry name" value="URO-D"/>
    <property type="match status" value="1"/>
</dbReference>
<reference evidence="2 3" key="1">
    <citation type="journal article" date="2012" name="PLoS ONE">
        <title>The purine-utilizing bacterium Clostridium acidurici 9a: a genome-guided metabolic reconsideration.</title>
        <authorList>
            <person name="Hartwich K."/>
            <person name="Poehlein A."/>
            <person name="Daniel R."/>
        </authorList>
    </citation>
    <scope>NUCLEOTIDE SEQUENCE [LARGE SCALE GENOMIC DNA]</scope>
    <source>
        <strain evidence="3">ATCC 7906 / DSM 604 / BCRC 14475 / CIP 104303 / KCTC 5404 / NCIMB 10678 / 9a</strain>
    </source>
</reference>
<dbReference type="EC" id="4.1.1.37" evidence="2"/>
<dbReference type="Proteomes" id="UP000006094">
    <property type="component" value="Chromosome"/>
</dbReference>
<dbReference type="RefSeq" id="WP_014967310.1">
    <property type="nucleotide sequence ID" value="NC_018664.1"/>
</dbReference>
<sequence>MTGINFVCKIQGDDKAIKETIKSTRFSFPKAHTNSNDIAELSKQVKEHDKNTICVVPFCSTVEVEALGAKVNLGDEKIGPRVNSFAYESIEQLSEIEKINLNEGRIKEVLDSIEKLNNEGEIVTLNVSGPFIIITSLIDPMIFYKAVRKNKELVDKVITIIEDNIINYVKEGIKRGAKIISYEDSVGSVDIVGPKVYRYLTGKVTSEVLKKIGEFDNIVVHICGKTSVALEKYEFAKSTPVKLKEDVTYGEAIIDIINNQKDIKFIGHSCMKRTPDKLKDNTVWKIDLS</sequence>
<organism evidence="2 3">
    <name type="scientific">Gottschalkia acidurici (strain ATCC 7906 / DSM 604 / BCRC 14475 / CIP 104303 / KCTC 5404 / NCIMB 10678 / 9a)</name>
    <name type="common">Clostridium acidurici</name>
    <dbReference type="NCBI Taxonomy" id="1128398"/>
    <lineage>
        <taxon>Bacteria</taxon>
        <taxon>Bacillati</taxon>
        <taxon>Bacillota</taxon>
        <taxon>Tissierellia</taxon>
        <taxon>Tissierellales</taxon>
        <taxon>Gottschalkiaceae</taxon>
        <taxon>Gottschalkia</taxon>
    </lineage>
</organism>
<dbReference type="AlphaFoldDB" id="K0AWF3"/>
<dbReference type="InterPro" id="IPR000257">
    <property type="entry name" value="Uroporphyrinogen_deCOase"/>
</dbReference>
<keyword evidence="3" id="KW-1185">Reference proteome</keyword>
<dbReference type="PANTHER" id="PTHR47099">
    <property type="entry name" value="METHYLCOBAMIDE:COM METHYLTRANSFERASE MTBA"/>
    <property type="match status" value="1"/>
</dbReference>
<dbReference type="KEGG" id="cad:Curi_c11600"/>
<dbReference type="SUPFAM" id="SSF51726">
    <property type="entry name" value="UROD/MetE-like"/>
    <property type="match status" value="1"/>
</dbReference>
<dbReference type="HOGENOM" id="CLU_040933_2_1_9"/>